<feature type="region of interest" description="Disordered" evidence="5">
    <location>
        <begin position="76"/>
        <end position="138"/>
    </location>
</feature>
<dbReference type="Proteomes" id="UP000605427">
    <property type="component" value="Unassembled WGS sequence"/>
</dbReference>
<evidence type="ECO:0000313" key="9">
    <source>
        <dbReference type="Proteomes" id="UP000605427"/>
    </source>
</evidence>
<keyword evidence="1" id="KW-1003">Cell membrane</keyword>
<gene>
    <name evidence="8" type="ORF">GCM10007362_40390</name>
</gene>
<reference evidence="9" key="1">
    <citation type="journal article" date="2019" name="Int. J. Syst. Evol. Microbiol.">
        <title>The Global Catalogue of Microorganisms (GCM) 10K type strain sequencing project: providing services to taxonomists for standard genome sequencing and annotation.</title>
        <authorList>
            <consortium name="The Broad Institute Genomics Platform"/>
            <consortium name="The Broad Institute Genome Sequencing Center for Infectious Disease"/>
            <person name="Wu L."/>
            <person name="Ma J."/>
        </authorList>
    </citation>
    <scope>NUCLEOTIDE SEQUENCE [LARGE SCALE GENOMIC DNA]</scope>
    <source>
        <strain evidence="9">CCM 8702</strain>
    </source>
</reference>
<evidence type="ECO:0000259" key="7">
    <source>
        <dbReference type="Pfam" id="PF06305"/>
    </source>
</evidence>
<evidence type="ECO:0000256" key="6">
    <source>
        <dbReference type="SAM" id="Phobius"/>
    </source>
</evidence>
<evidence type="ECO:0000313" key="8">
    <source>
        <dbReference type="EMBL" id="GGH84703.1"/>
    </source>
</evidence>
<sequence length="138" mass="15075">MKAQWSLILMLVFAVIIAIFAVINVNPVEVNFLFGYADVPLVLLILGSALFGGLAVGMFGLYRLIKTRREVKRLRAENDQLRTQSSAPASAPVSATTPPPAYDEPTVSADPTPLEPISDDLDSRSESRGFRSDKLKKL</sequence>
<evidence type="ECO:0000256" key="3">
    <source>
        <dbReference type="ARBA" id="ARBA00022989"/>
    </source>
</evidence>
<evidence type="ECO:0000256" key="5">
    <source>
        <dbReference type="SAM" id="MobiDB-lite"/>
    </source>
</evidence>
<evidence type="ECO:0000256" key="1">
    <source>
        <dbReference type="ARBA" id="ARBA00022475"/>
    </source>
</evidence>
<dbReference type="RefSeq" id="WP_172241471.1">
    <property type="nucleotide sequence ID" value="NZ_BMDD01000005.1"/>
</dbReference>
<dbReference type="InterPro" id="IPR010445">
    <property type="entry name" value="LapA_dom"/>
</dbReference>
<feature type="transmembrane region" description="Helical" evidence="6">
    <location>
        <begin position="39"/>
        <end position="65"/>
    </location>
</feature>
<accession>A0ABQ2A247</accession>
<name>A0ABQ2A247_9BACL</name>
<keyword evidence="2 6" id="KW-0812">Transmembrane</keyword>
<feature type="compositionally biased region" description="Low complexity" evidence="5">
    <location>
        <begin position="85"/>
        <end position="96"/>
    </location>
</feature>
<proteinExistence type="predicted"/>
<feature type="transmembrane region" description="Helical" evidence="6">
    <location>
        <begin position="7"/>
        <end position="27"/>
    </location>
</feature>
<keyword evidence="9" id="KW-1185">Reference proteome</keyword>
<keyword evidence="3 6" id="KW-1133">Transmembrane helix</keyword>
<feature type="domain" description="Lipopolysaccharide assembly protein A" evidence="7">
    <location>
        <begin position="24"/>
        <end position="84"/>
    </location>
</feature>
<dbReference type="Pfam" id="PF06305">
    <property type="entry name" value="LapA_dom"/>
    <property type="match status" value="1"/>
</dbReference>
<keyword evidence="4 6" id="KW-0472">Membrane</keyword>
<evidence type="ECO:0000256" key="4">
    <source>
        <dbReference type="ARBA" id="ARBA00023136"/>
    </source>
</evidence>
<dbReference type="EMBL" id="BMDD01000005">
    <property type="protein sequence ID" value="GGH84703.1"/>
    <property type="molecule type" value="Genomic_DNA"/>
</dbReference>
<evidence type="ECO:0000256" key="2">
    <source>
        <dbReference type="ARBA" id="ARBA00022692"/>
    </source>
</evidence>
<organism evidence="8 9">
    <name type="scientific">Saccharibacillus endophyticus</name>
    <dbReference type="NCBI Taxonomy" id="2060666"/>
    <lineage>
        <taxon>Bacteria</taxon>
        <taxon>Bacillati</taxon>
        <taxon>Bacillota</taxon>
        <taxon>Bacilli</taxon>
        <taxon>Bacillales</taxon>
        <taxon>Paenibacillaceae</taxon>
        <taxon>Saccharibacillus</taxon>
    </lineage>
</organism>
<feature type="compositionally biased region" description="Basic and acidic residues" evidence="5">
    <location>
        <begin position="121"/>
        <end position="138"/>
    </location>
</feature>
<dbReference type="PANTHER" id="PTHR41335">
    <property type="entry name" value="MEMBRANE PROTEIN-RELATED"/>
    <property type="match status" value="1"/>
</dbReference>
<dbReference type="PANTHER" id="PTHR41335:SF1">
    <property type="entry name" value="MEMBRANE PROTEIN"/>
    <property type="match status" value="1"/>
</dbReference>
<protein>
    <recommendedName>
        <fullName evidence="7">Lipopolysaccharide assembly protein A domain-containing protein</fullName>
    </recommendedName>
</protein>
<comment type="caution">
    <text evidence="8">The sequence shown here is derived from an EMBL/GenBank/DDBJ whole genome shotgun (WGS) entry which is preliminary data.</text>
</comment>